<dbReference type="Pfam" id="PF03094">
    <property type="entry name" value="Mlo"/>
    <property type="match status" value="1"/>
</dbReference>
<evidence type="ECO:0000313" key="10">
    <source>
        <dbReference type="Proteomes" id="UP000242715"/>
    </source>
</evidence>
<comment type="subcellular location">
    <subcellularLocation>
        <location evidence="1">Membrane</location>
        <topology evidence="1">Multi-pass membrane protein</topology>
    </subcellularLocation>
</comment>
<evidence type="ECO:0000256" key="5">
    <source>
        <dbReference type="ARBA" id="ARBA00022989"/>
    </source>
</evidence>
<evidence type="ECO:0000256" key="4">
    <source>
        <dbReference type="ARBA" id="ARBA00022821"/>
    </source>
</evidence>
<comment type="similarity">
    <text evidence="2">Belongs to the MLO family.</text>
</comment>
<sequence length="75" mass="8416">MMKFGFVSFLLTISEVPISKICINKNVANSFLPCKDSSMEYLGLSSRESNSSELDQTPYTDELGYQVNYCEAKVC</sequence>
<keyword evidence="8" id="KW-0732">Signal</keyword>
<dbReference type="InterPro" id="IPR004326">
    <property type="entry name" value="Mlo"/>
</dbReference>
<name>A0A2Z6NM43_TRISU</name>
<reference evidence="10" key="1">
    <citation type="journal article" date="2017" name="Front. Plant Sci.">
        <title>Climate Clever Clovers: New Paradigm to Reduce the Environmental Footprint of Ruminants by Breeding Low Methanogenic Forages Utilizing Haplotype Variation.</title>
        <authorList>
            <person name="Kaur P."/>
            <person name="Appels R."/>
            <person name="Bayer P.E."/>
            <person name="Keeble-Gagnere G."/>
            <person name="Wang J."/>
            <person name="Hirakawa H."/>
            <person name="Shirasawa K."/>
            <person name="Vercoe P."/>
            <person name="Stefanova K."/>
            <person name="Durmic Z."/>
            <person name="Nichols P."/>
            <person name="Revell C."/>
            <person name="Isobe S.N."/>
            <person name="Edwards D."/>
            <person name="Erskine W."/>
        </authorList>
    </citation>
    <scope>NUCLEOTIDE SEQUENCE [LARGE SCALE GENOMIC DNA]</scope>
    <source>
        <strain evidence="10">cv. Daliak</strain>
    </source>
</reference>
<accession>A0A2Z6NM43</accession>
<evidence type="ECO:0000256" key="7">
    <source>
        <dbReference type="ARBA" id="ARBA00023265"/>
    </source>
</evidence>
<dbReference type="AlphaFoldDB" id="A0A2Z6NM43"/>
<evidence type="ECO:0000256" key="3">
    <source>
        <dbReference type="ARBA" id="ARBA00022692"/>
    </source>
</evidence>
<keyword evidence="4" id="KW-0611">Plant defense</keyword>
<gene>
    <name evidence="9" type="ORF">TSUD_60110</name>
</gene>
<dbReference type="GO" id="GO:0006952">
    <property type="term" value="P:defense response"/>
    <property type="evidence" value="ECO:0007669"/>
    <property type="project" value="UniProtKB-KW"/>
</dbReference>
<evidence type="ECO:0000313" key="9">
    <source>
        <dbReference type="EMBL" id="GAU37632.1"/>
    </source>
</evidence>
<evidence type="ECO:0000256" key="1">
    <source>
        <dbReference type="ARBA" id="ARBA00004141"/>
    </source>
</evidence>
<proteinExistence type="inferred from homology"/>
<keyword evidence="6" id="KW-0472">Membrane</keyword>
<dbReference type="EMBL" id="DF973682">
    <property type="protein sequence ID" value="GAU37632.1"/>
    <property type="molecule type" value="Genomic_DNA"/>
</dbReference>
<dbReference type="Proteomes" id="UP000242715">
    <property type="component" value="Unassembled WGS sequence"/>
</dbReference>
<organism evidence="9 10">
    <name type="scientific">Trifolium subterraneum</name>
    <name type="common">Subterranean clover</name>
    <dbReference type="NCBI Taxonomy" id="3900"/>
    <lineage>
        <taxon>Eukaryota</taxon>
        <taxon>Viridiplantae</taxon>
        <taxon>Streptophyta</taxon>
        <taxon>Embryophyta</taxon>
        <taxon>Tracheophyta</taxon>
        <taxon>Spermatophyta</taxon>
        <taxon>Magnoliopsida</taxon>
        <taxon>eudicotyledons</taxon>
        <taxon>Gunneridae</taxon>
        <taxon>Pentapetalae</taxon>
        <taxon>rosids</taxon>
        <taxon>fabids</taxon>
        <taxon>Fabales</taxon>
        <taxon>Fabaceae</taxon>
        <taxon>Papilionoideae</taxon>
        <taxon>50 kb inversion clade</taxon>
        <taxon>NPAAA clade</taxon>
        <taxon>Hologalegina</taxon>
        <taxon>IRL clade</taxon>
        <taxon>Trifolieae</taxon>
        <taxon>Trifolium</taxon>
    </lineage>
</organism>
<dbReference type="GO" id="GO:0016020">
    <property type="term" value="C:membrane"/>
    <property type="evidence" value="ECO:0007669"/>
    <property type="project" value="UniProtKB-SubCell"/>
</dbReference>
<keyword evidence="10" id="KW-1185">Reference proteome</keyword>
<keyword evidence="3" id="KW-0812">Transmembrane</keyword>
<keyword evidence="5" id="KW-1133">Transmembrane helix</keyword>
<protein>
    <submittedName>
        <fullName evidence="9">Uncharacterized protein</fullName>
    </submittedName>
</protein>
<keyword evidence="7" id="KW-0568">Pathogenesis-related protein</keyword>
<evidence type="ECO:0000256" key="2">
    <source>
        <dbReference type="ARBA" id="ARBA00006574"/>
    </source>
</evidence>
<feature type="chain" id="PRO_5016348478" evidence="8">
    <location>
        <begin position="19"/>
        <end position="75"/>
    </location>
</feature>
<feature type="signal peptide" evidence="8">
    <location>
        <begin position="1"/>
        <end position="18"/>
    </location>
</feature>
<evidence type="ECO:0000256" key="6">
    <source>
        <dbReference type="ARBA" id="ARBA00023136"/>
    </source>
</evidence>
<evidence type="ECO:0000256" key="8">
    <source>
        <dbReference type="SAM" id="SignalP"/>
    </source>
</evidence>